<evidence type="ECO:0000256" key="1">
    <source>
        <dbReference type="ARBA" id="ARBA00004127"/>
    </source>
</evidence>
<feature type="domain" description="HTTM-like" evidence="6">
    <location>
        <begin position="11"/>
        <end position="268"/>
    </location>
</feature>
<keyword evidence="2 5" id="KW-0812">Transmembrane</keyword>
<feature type="transmembrane region" description="Helical" evidence="5">
    <location>
        <begin position="62"/>
        <end position="87"/>
    </location>
</feature>
<proteinExistence type="predicted"/>
<dbReference type="GO" id="GO:0012505">
    <property type="term" value="C:endomembrane system"/>
    <property type="evidence" value="ECO:0007669"/>
    <property type="project" value="UniProtKB-SubCell"/>
</dbReference>
<evidence type="ECO:0000313" key="8">
    <source>
        <dbReference type="Proteomes" id="UP000199437"/>
    </source>
</evidence>
<dbReference type="EMBL" id="FOIR01000002">
    <property type="protein sequence ID" value="SEW31937.1"/>
    <property type="molecule type" value="Genomic_DNA"/>
</dbReference>
<feature type="transmembrane region" description="Helical" evidence="5">
    <location>
        <begin position="245"/>
        <end position="266"/>
    </location>
</feature>
<organism evidence="7 8">
    <name type="scientific">Roseivirga pacifica</name>
    <dbReference type="NCBI Taxonomy" id="1267423"/>
    <lineage>
        <taxon>Bacteria</taxon>
        <taxon>Pseudomonadati</taxon>
        <taxon>Bacteroidota</taxon>
        <taxon>Cytophagia</taxon>
        <taxon>Cytophagales</taxon>
        <taxon>Roseivirgaceae</taxon>
        <taxon>Roseivirga</taxon>
    </lineage>
</organism>
<keyword evidence="4 5" id="KW-0472">Membrane</keyword>
<feature type="transmembrane region" description="Helical" evidence="5">
    <location>
        <begin position="144"/>
        <end position="161"/>
    </location>
</feature>
<name>A0A1I0QW23_9BACT</name>
<dbReference type="STRING" id="1267423.SAMN05216290_2803"/>
<reference evidence="8" key="1">
    <citation type="submission" date="2016-10" db="EMBL/GenBank/DDBJ databases">
        <authorList>
            <person name="Varghese N."/>
            <person name="Submissions S."/>
        </authorList>
    </citation>
    <scope>NUCLEOTIDE SEQUENCE [LARGE SCALE GENOMIC DNA]</scope>
    <source>
        <strain evidence="8">CGMCC 1.12402</strain>
    </source>
</reference>
<evidence type="ECO:0000256" key="5">
    <source>
        <dbReference type="SAM" id="Phobius"/>
    </source>
</evidence>
<feature type="transmembrane region" description="Helical" evidence="5">
    <location>
        <begin position="93"/>
        <end position="113"/>
    </location>
</feature>
<dbReference type="AlphaFoldDB" id="A0A1I0QW23"/>
<evidence type="ECO:0000259" key="6">
    <source>
        <dbReference type="SMART" id="SM00752"/>
    </source>
</evidence>
<keyword evidence="3 5" id="KW-1133">Transmembrane helix</keyword>
<feature type="transmembrane region" description="Helical" evidence="5">
    <location>
        <begin position="12"/>
        <end position="29"/>
    </location>
</feature>
<comment type="subcellular location">
    <subcellularLocation>
        <location evidence="1">Endomembrane system</location>
        <topology evidence="1">Multi-pass membrane protein</topology>
    </subcellularLocation>
</comment>
<evidence type="ECO:0000256" key="3">
    <source>
        <dbReference type="ARBA" id="ARBA00022989"/>
    </source>
</evidence>
<evidence type="ECO:0000256" key="2">
    <source>
        <dbReference type="ARBA" id="ARBA00022692"/>
    </source>
</evidence>
<protein>
    <recommendedName>
        <fullName evidence="6">HTTM-like domain-containing protein</fullName>
    </recommendedName>
</protein>
<dbReference type="SMART" id="SM00752">
    <property type="entry name" value="HTTM"/>
    <property type="match status" value="1"/>
</dbReference>
<keyword evidence="8" id="KW-1185">Reference proteome</keyword>
<sequence>MSNIEAESTLELIAQIASIGIIINSFELINRRHLFQNNNLFSWVLINKLRPSLARKRSVNRLINFCISYPNILWLIGIRLLSAFVILFFQTEYWLVSIAIWFLYLSGILIFNIRVVVRTGYTVFLQVILVSISMQRLFPNSSTLEVACIWVIAIQCCLVYFENGLTKLKEVKWKQGAAIYNIIRNPLYKSPISRLSILEKSTFLKTVSWSVLIFETAFPISLLGGNASLIIFLGFGLVFHFTNSWILGLGSFFWTFVAAYPAIIFCNQWLINQF</sequence>
<accession>A0A1I0QW23</accession>
<evidence type="ECO:0000313" key="7">
    <source>
        <dbReference type="EMBL" id="SEW31937.1"/>
    </source>
</evidence>
<evidence type="ECO:0000256" key="4">
    <source>
        <dbReference type="ARBA" id="ARBA00023136"/>
    </source>
</evidence>
<feature type="transmembrane region" description="Helical" evidence="5">
    <location>
        <begin position="209"/>
        <end position="239"/>
    </location>
</feature>
<dbReference type="InterPro" id="IPR011020">
    <property type="entry name" value="HTTM-like"/>
</dbReference>
<dbReference type="Proteomes" id="UP000199437">
    <property type="component" value="Unassembled WGS sequence"/>
</dbReference>
<gene>
    <name evidence="7" type="ORF">SAMN05216290_2803</name>
</gene>